<accession>R7ZNK1</accession>
<keyword evidence="2" id="KW-1185">Reference proteome</keyword>
<dbReference type="STRING" id="1232681.ADIS_4002"/>
<proteinExistence type="predicted"/>
<comment type="caution">
    <text evidence="1">The sequence shown here is derived from an EMBL/GenBank/DDBJ whole genome shotgun (WGS) entry which is preliminary data.</text>
</comment>
<dbReference type="GO" id="GO:0016740">
    <property type="term" value="F:transferase activity"/>
    <property type="evidence" value="ECO:0007669"/>
    <property type="project" value="UniProtKB-KW"/>
</dbReference>
<dbReference type="Pfam" id="PF13692">
    <property type="entry name" value="Glyco_trans_1_4"/>
    <property type="match status" value="1"/>
</dbReference>
<dbReference type="Proteomes" id="UP000013909">
    <property type="component" value="Unassembled WGS sequence"/>
</dbReference>
<dbReference type="AlphaFoldDB" id="R7ZNK1"/>
<protein>
    <submittedName>
        <fullName evidence="1">Glycosyltransferase-like protein</fullName>
    </submittedName>
</protein>
<gene>
    <name evidence="1" type="ORF">ADIS_4002</name>
</gene>
<dbReference type="SUPFAM" id="SSF53756">
    <property type="entry name" value="UDP-Glycosyltransferase/glycogen phosphorylase"/>
    <property type="match status" value="1"/>
</dbReference>
<organism evidence="1 2">
    <name type="scientific">Lunatimonas lonarensis</name>
    <dbReference type="NCBI Taxonomy" id="1232681"/>
    <lineage>
        <taxon>Bacteria</taxon>
        <taxon>Pseudomonadati</taxon>
        <taxon>Bacteroidota</taxon>
        <taxon>Cytophagia</taxon>
        <taxon>Cytophagales</taxon>
        <taxon>Cyclobacteriaceae</taxon>
    </lineage>
</organism>
<dbReference type="Gene3D" id="3.40.50.2000">
    <property type="entry name" value="Glycogen Phosphorylase B"/>
    <property type="match status" value="1"/>
</dbReference>
<evidence type="ECO:0000313" key="1">
    <source>
        <dbReference type="EMBL" id="EON75599.1"/>
    </source>
</evidence>
<reference evidence="1 2" key="1">
    <citation type="submission" date="2013-02" db="EMBL/GenBank/DDBJ databases">
        <title>A novel strain isolated from Lonar lake, Maharashtra, India.</title>
        <authorList>
            <person name="Singh A."/>
        </authorList>
    </citation>
    <scope>NUCLEOTIDE SEQUENCE [LARGE SCALE GENOMIC DNA]</scope>
    <source>
        <strain evidence="1 2">AK24</strain>
    </source>
</reference>
<dbReference type="OrthoDB" id="835003at2"/>
<keyword evidence="1" id="KW-0808">Transferase</keyword>
<evidence type="ECO:0000313" key="2">
    <source>
        <dbReference type="Proteomes" id="UP000013909"/>
    </source>
</evidence>
<dbReference type="EMBL" id="AQHR01000104">
    <property type="protein sequence ID" value="EON75599.1"/>
    <property type="molecule type" value="Genomic_DNA"/>
</dbReference>
<name>R7ZNK1_9BACT</name>
<sequence>MAMKMEFLFITIDVWDSPPRARHQLAHALSRNFKVTFVSGNDFGSPSIKRTKVSQNLEVFIPSFPISRRFRYRTPILNESYQIWLLRKVKDLIGMRDDLYVICTDFGGYLTPRYFDRVLYFASDDFVNNIDAPEVVKAYTRYTQNKLVVNSFLALATAKTLVEGFRLLNANSFELPLGAPEFGSSSEILIHVRKRDGRIKVVLLGYIDKVKTPVPLLNKILELGNTEIYLIGPIKDDIVDRLIDRDRVISLGVQSGEVLYRTLNDMDVAIAPYYMEDTNTGRTPNKMWQYLAAGKPAVITNLPNVRHWEFPEHTVYKANSDEEFVQYIKDAYENDSDIHIQKRVELARENSWGKRADHLISLIQTRSKPLNLNKLL</sequence>